<sequence>MEMNVLHLVLYVSGALAASNNTSLKDLLQGYLTGQLASALGSYQVEALKREFKSFTGLMERKFEKFTEKTETEMNKIKGGTLTHNEYSKIKNGRTSSVVYTRWGMKTCPTGAVLVHSGFAGGSWYDHIGAAVDLLCLPRDPEWGIYKDGSDGVKAYVYGAEYEITMGNNYLTSVYEHDVPCAVCLVRDRSVAKMFPGRKTCYKGWKLEYNGYLMAGYAGHKGGTMYNCVDSHLDTLHGGHTNKNGRLFYLVEAQCGSLKCPPYVQGRELVCAVCSKK</sequence>
<gene>
    <name evidence="3" type="primary">LOC111103543</name>
</gene>
<keyword evidence="2" id="KW-1185">Reference proteome</keyword>
<dbReference type="PANTHER" id="PTHR24024">
    <property type="entry name" value="PULMONARY SURFACTANT-ASSOCIATED PROTEIN A"/>
    <property type="match status" value="1"/>
</dbReference>
<dbReference type="KEGG" id="cvn:111103543"/>
<evidence type="ECO:0000313" key="3">
    <source>
        <dbReference type="RefSeq" id="XP_022292588.1"/>
    </source>
</evidence>
<reference evidence="3" key="1">
    <citation type="submission" date="2025-08" db="UniProtKB">
        <authorList>
            <consortium name="RefSeq"/>
        </authorList>
    </citation>
    <scope>IDENTIFICATION</scope>
    <source>
        <tissue evidence="3">Whole sample</tissue>
    </source>
</reference>
<dbReference type="PANTHER" id="PTHR24024:SF18">
    <property type="entry name" value="SHORT-CHAIN COLLAGEN C4-LIKE"/>
    <property type="match status" value="1"/>
</dbReference>
<dbReference type="RefSeq" id="XP_022292588.1">
    <property type="nucleotide sequence ID" value="XM_022436880.1"/>
</dbReference>
<protein>
    <submittedName>
        <fullName evidence="3">Short-chain collagen C4-like</fullName>
    </submittedName>
</protein>
<accession>A0A8B8APM2</accession>
<dbReference type="GO" id="GO:0005615">
    <property type="term" value="C:extracellular space"/>
    <property type="evidence" value="ECO:0007669"/>
    <property type="project" value="TreeGrafter"/>
</dbReference>
<dbReference type="AlphaFoldDB" id="A0A8B8APM2"/>
<proteinExistence type="predicted"/>
<dbReference type="Proteomes" id="UP000694844">
    <property type="component" value="Chromosome 7"/>
</dbReference>
<evidence type="ECO:0000256" key="1">
    <source>
        <dbReference type="SAM" id="SignalP"/>
    </source>
</evidence>
<dbReference type="OrthoDB" id="6086925at2759"/>
<organism evidence="2 3">
    <name type="scientific">Crassostrea virginica</name>
    <name type="common">Eastern oyster</name>
    <dbReference type="NCBI Taxonomy" id="6565"/>
    <lineage>
        <taxon>Eukaryota</taxon>
        <taxon>Metazoa</taxon>
        <taxon>Spiralia</taxon>
        <taxon>Lophotrochozoa</taxon>
        <taxon>Mollusca</taxon>
        <taxon>Bivalvia</taxon>
        <taxon>Autobranchia</taxon>
        <taxon>Pteriomorphia</taxon>
        <taxon>Ostreida</taxon>
        <taxon>Ostreoidea</taxon>
        <taxon>Ostreidae</taxon>
        <taxon>Crassostrea</taxon>
    </lineage>
</organism>
<keyword evidence="1" id="KW-0732">Signal</keyword>
<dbReference type="GeneID" id="111103543"/>
<feature type="chain" id="PRO_5034751978" evidence="1">
    <location>
        <begin position="18"/>
        <end position="277"/>
    </location>
</feature>
<name>A0A8B8APM2_CRAVI</name>
<evidence type="ECO:0000313" key="2">
    <source>
        <dbReference type="Proteomes" id="UP000694844"/>
    </source>
</evidence>
<feature type="signal peptide" evidence="1">
    <location>
        <begin position="1"/>
        <end position="17"/>
    </location>
</feature>
<dbReference type="InterPro" id="IPR051077">
    <property type="entry name" value="Ca-dependent_lectin"/>
</dbReference>